<keyword evidence="3" id="KW-1003">Cell membrane</keyword>
<evidence type="ECO:0000256" key="7">
    <source>
        <dbReference type="ARBA" id="ARBA00022737"/>
    </source>
</evidence>
<dbReference type="Pfam" id="PF08263">
    <property type="entry name" value="LRRNT_2"/>
    <property type="match status" value="1"/>
</dbReference>
<dbReference type="InterPro" id="IPR051502">
    <property type="entry name" value="RLP_Defense_Trigger"/>
</dbReference>
<feature type="domain" description="Leucine-rich repeat-containing N-terminal plant-type" evidence="14">
    <location>
        <begin position="26"/>
        <end position="70"/>
    </location>
</feature>
<dbReference type="Pfam" id="PF13855">
    <property type="entry name" value="LRR_8"/>
    <property type="match status" value="3"/>
</dbReference>
<dbReference type="SMART" id="SM00369">
    <property type="entry name" value="LRR_TYP"/>
    <property type="match status" value="8"/>
</dbReference>
<dbReference type="EMBL" id="AP015042">
    <property type="protein sequence ID" value="BAT97409.1"/>
    <property type="molecule type" value="Genomic_DNA"/>
</dbReference>
<evidence type="ECO:0000256" key="1">
    <source>
        <dbReference type="ARBA" id="ARBA00004251"/>
    </source>
</evidence>
<keyword evidence="11" id="KW-0325">Glycoprotein</keyword>
<dbReference type="FunFam" id="3.80.10.10:FF:000111">
    <property type="entry name" value="LRR receptor-like serine/threonine-protein kinase ERECTA"/>
    <property type="match status" value="1"/>
</dbReference>
<evidence type="ECO:0000256" key="5">
    <source>
        <dbReference type="ARBA" id="ARBA00022692"/>
    </source>
</evidence>
<keyword evidence="6 13" id="KW-0732">Signal</keyword>
<evidence type="ECO:0000313" key="15">
    <source>
        <dbReference type="EMBL" id="BAT97409.1"/>
    </source>
</evidence>
<dbReference type="AlphaFoldDB" id="A0A0S3SX07"/>
<evidence type="ECO:0000256" key="11">
    <source>
        <dbReference type="ARBA" id="ARBA00023180"/>
    </source>
</evidence>
<evidence type="ECO:0000256" key="6">
    <source>
        <dbReference type="ARBA" id="ARBA00022729"/>
    </source>
</evidence>
<dbReference type="PANTHER" id="PTHR48062">
    <property type="entry name" value="RECEPTOR-LIKE PROTEIN 14"/>
    <property type="match status" value="1"/>
</dbReference>
<dbReference type="Proteomes" id="UP000291084">
    <property type="component" value="Chromosome 9"/>
</dbReference>
<name>A0A0S3SX07_PHAAN</name>
<evidence type="ECO:0000256" key="9">
    <source>
        <dbReference type="ARBA" id="ARBA00023136"/>
    </source>
</evidence>
<keyword evidence="5 12" id="KW-0812">Transmembrane</keyword>
<dbReference type="OrthoDB" id="4691307at2759"/>
<evidence type="ECO:0000256" key="3">
    <source>
        <dbReference type="ARBA" id="ARBA00022475"/>
    </source>
</evidence>
<gene>
    <name evidence="15" type="primary">Vigan.09G084600</name>
    <name evidence="15" type="ORF">VIGAN_09084600</name>
</gene>
<keyword evidence="9 12" id="KW-0472">Membrane</keyword>
<feature type="transmembrane region" description="Helical" evidence="12">
    <location>
        <begin position="878"/>
        <end position="896"/>
    </location>
</feature>
<dbReference type="PRINTS" id="PR00019">
    <property type="entry name" value="LEURICHRPT"/>
</dbReference>
<evidence type="ECO:0000256" key="12">
    <source>
        <dbReference type="SAM" id="Phobius"/>
    </source>
</evidence>
<accession>A0A0S3SX07</accession>
<dbReference type="Pfam" id="PF00560">
    <property type="entry name" value="LRR_1"/>
    <property type="match status" value="4"/>
</dbReference>
<evidence type="ECO:0000259" key="14">
    <source>
        <dbReference type="Pfam" id="PF08263"/>
    </source>
</evidence>
<comment type="subcellular location">
    <subcellularLocation>
        <location evidence="1">Cell membrane</location>
        <topology evidence="1">Single-pass type I membrane protein</topology>
    </subcellularLocation>
</comment>
<evidence type="ECO:0000256" key="2">
    <source>
        <dbReference type="ARBA" id="ARBA00009592"/>
    </source>
</evidence>
<dbReference type="FunFam" id="3.80.10.10:FF:000095">
    <property type="entry name" value="LRR receptor-like serine/threonine-protein kinase GSO1"/>
    <property type="match status" value="1"/>
</dbReference>
<evidence type="ECO:0000256" key="10">
    <source>
        <dbReference type="ARBA" id="ARBA00023170"/>
    </source>
</evidence>
<evidence type="ECO:0000256" key="8">
    <source>
        <dbReference type="ARBA" id="ARBA00022989"/>
    </source>
</evidence>
<feature type="transmembrane region" description="Helical" evidence="12">
    <location>
        <begin position="849"/>
        <end position="871"/>
    </location>
</feature>
<comment type="similarity">
    <text evidence="2">Belongs to the RLP family.</text>
</comment>
<dbReference type="FunFam" id="3.80.10.10:FF:000041">
    <property type="entry name" value="LRR receptor-like serine/threonine-protein kinase ERECTA"/>
    <property type="match status" value="1"/>
</dbReference>
<feature type="chain" id="PRO_5006618589" description="Leucine-rich repeat-containing N-terminal plant-type domain-containing protein" evidence="13">
    <location>
        <begin position="20"/>
        <end position="897"/>
    </location>
</feature>
<keyword evidence="4" id="KW-0433">Leucine-rich repeat</keyword>
<keyword evidence="7" id="KW-0677">Repeat</keyword>
<keyword evidence="16" id="KW-1185">Reference proteome</keyword>
<dbReference type="InterPro" id="IPR001611">
    <property type="entry name" value="Leu-rich_rpt"/>
</dbReference>
<protein>
    <recommendedName>
        <fullName evidence="14">Leucine-rich repeat-containing N-terminal plant-type domain-containing protein</fullName>
    </recommendedName>
</protein>
<keyword evidence="10" id="KW-0675">Receptor</keyword>
<proteinExistence type="inferred from homology"/>
<dbReference type="InterPro" id="IPR003591">
    <property type="entry name" value="Leu-rich_rpt_typical-subtyp"/>
</dbReference>
<feature type="signal peptide" evidence="13">
    <location>
        <begin position="1"/>
        <end position="19"/>
    </location>
</feature>
<dbReference type="PANTHER" id="PTHR48062:SF21">
    <property type="entry name" value="RECEPTOR-LIKE PROTEIN 12"/>
    <property type="match status" value="1"/>
</dbReference>
<dbReference type="InterPro" id="IPR013210">
    <property type="entry name" value="LRR_N_plant-typ"/>
</dbReference>
<reference evidence="15 16" key="1">
    <citation type="journal article" date="2015" name="Sci. Rep.">
        <title>The power of single molecule real-time sequencing technology in the de novo assembly of a eukaryotic genome.</title>
        <authorList>
            <person name="Sakai H."/>
            <person name="Naito K."/>
            <person name="Ogiso-Tanaka E."/>
            <person name="Takahashi Y."/>
            <person name="Iseki K."/>
            <person name="Muto C."/>
            <person name="Satou K."/>
            <person name="Teruya K."/>
            <person name="Shiroma A."/>
            <person name="Shimoji M."/>
            <person name="Hirano T."/>
            <person name="Itoh T."/>
            <person name="Kaga A."/>
            <person name="Tomooka N."/>
        </authorList>
    </citation>
    <scope>NUCLEOTIDE SEQUENCE [LARGE SCALE GENOMIC DNA]</scope>
    <source>
        <strain evidence="16">cv. Shumari</strain>
    </source>
</reference>
<dbReference type="GO" id="GO:0005886">
    <property type="term" value="C:plasma membrane"/>
    <property type="evidence" value="ECO:0007669"/>
    <property type="project" value="UniProtKB-SubCell"/>
</dbReference>
<dbReference type="SUPFAM" id="SSF52058">
    <property type="entry name" value="L domain-like"/>
    <property type="match status" value="3"/>
</dbReference>
<dbReference type="Gene3D" id="3.80.10.10">
    <property type="entry name" value="Ribonuclease Inhibitor"/>
    <property type="match status" value="4"/>
</dbReference>
<keyword evidence="8 12" id="KW-1133">Transmembrane helix</keyword>
<evidence type="ECO:0000256" key="4">
    <source>
        <dbReference type="ARBA" id="ARBA00022614"/>
    </source>
</evidence>
<organism evidence="15 16">
    <name type="scientific">Vigna angularis var. angularis</name>
    <dbReference type="NCBI Taxonomy" id="157739"/>
    <lineage>
        <taxon>Eukaryota</taxon>
        <taxon>Viridiplantae</taxon>
        <taxon>Streptophyta</taxon>
        <taxon>Embryophyta</taxon>
        <taxon>Tracheophyta</taxon>
        <taxon>Spermatophyta</taxon>
        <taxon>Magnoliopsida</taxon>
        <taxon>eudicotyledons</taxon>
        <taxon>Gunneridae</taxon>
        <taxon>Pentapetalae</taxon>
        <taxon>rosids</taxon>
        <taxon>fabids</taxon>
        <taxon>Fabales</taxon>
        <taxon>Fabaceae</taxon>
        <taxon>Papilionoideae</taxon>
        <taxon>50 kb inversion clade</taxon>
        <taxon>NPAAA clade</taxon>
        <taxon>indigoferoid/millettioid clade</taxon>
        <taxon>Phaseoleae</taxon>
        <taxon>Vigna</taxon>
    </lineage>
</organism>
<dbReference type="InterPro" id="IPR032675">
    <property type="entry name" value="LRR_dom_sf"/>
</dbReference>
<evidence type="ECO:0000313" key="16">
    <source>
        <dbReference type="Proteomes" id="UP000291084"/>
    </source>
</evidence>
<evidence type="ECO:0000256" key="13">
    <source>
        <dbReference type="SAM" id="SignalP"/>
    </source>
</evidence>
<sequence length="897" mass="100735">MRLGVVVSLLLYFVALLECDGCLEKERIGLLEIKSYILSLGRDEQNELELGSWVENRSSDCCAWNRVKCSNISSEQHVTHLFLDSLNSRGAHLINGSLFSPFQELLSLDLSRNDYQGWTSKGFPRLMKLENLKLSDNSMNGILSDMDIQNLRRLKVLDLGTNNLYGSIEGLCEIQDLIELGLNSNRFSGEIPECLSIFRNLQVLDLSQNQFSGTFPSFIGNMTSLSYLSLFDNNLQGSFSLSILANHSKLQVLYISPTSPKTQVETENEQWFPTFQLKYLILRSCNLNLDKGSVIPSFLQYQKELQYIDISHNKLVGAFPNWLIQNNSRLKYFLVSNNLFDGKLELFSIRQNITWLDISNNNVSGSLPKDIGTFLPVVRRLNLSTNNFEGSIPTSIGEMQELSYLDLSHNHFSGELPDELAIGCISLQELWLSNNLFHGNIPKFSNFTFLSILFVNNNNLNCTLKEVLQNLNGNGLIAIDISSNSISGSIPSSIAKLSRVWILLMGNNQLEGEIPIEFSNLVMLFVLDLSQNRLFGSISHVNPSILRVLYLQKNAFSGSIPLRFFENPTSLTTLDLRDNNFSGNIPYMIDKLSELRVLLLGGNNFSGYIPVQLCQLQDITLIDLSRNKLKGSIPSCFNNLSFGLEENHDSSDHTVALSTVYPKTPIGSVINASVSLFMPSFDYQNENINTIVEFATKNNIYTYRGFILKKMTGLDLSSNMLRGSIPFQIGDLQKVRVLNLSHNYLSGSIPNTFSNLAQIESLDLSYNNLSGEIPFQMVKLNDLAIFNVSFNNLTGVAPSTGQFGTFVEDSYLGNPFLCAELLTHTCEASSPPSLFNHPEGKETVIDMVAFYWTFAASYVVILMGFTIVLCINASWRMTWFYFIAKIIHVCFPSLPLY</sequence>